<accession>A0A832VZX1</accession>
<proteinExistence type="predicted"/>
<dbReference type="SUPFAM" id="SSF46785">
    <property type="entry name" value="Winged helix' DNA-binding domain"/>
    <property type="match status" value="1"/>
</dbReference>
<name>A0A832VZX1_9EURY</name>
<dbReference type="CDD" id="cd00090">
    <property type="entry name" value="HTH_ARSR"/>
    <property type="match status" value="1"/>
</dbReference>
<evidence type="ECO:0000313" key="1">
    <source>
        <dbReference type="EMBL" id="HIH69710.1"/>
    </source>
</evidence>
<dbReference type="RefSeq" id="WP_042685648.1">
    <property type="nucleotide sequence ID" value="NZ_DUIH01000012.1"/>
</dbReference>
<reference evidence="1" key="1">
    <citation type="journal article" date="2020" name="bioRxiv">
        <title>A rank-normalized archaeal taxonomy based on genome phylogeny resolves widespread incomplete and uneven classifications.</title>
        <authorList>
            <person name="Rinke C."/>
            <person name="Chuvochina M."/>
            <person name="Mussig A.J."/>
            <person name="Chaumeil P.-A."/>
            <person name="Waite D.W."/>
            <person name="Whitman W.B."/>
            <person name="Parks D.H."/>
            <person name="Hugenholtz P."/>
        </authorList>
    </citation>
    <scope>NUCLEOTIDE SEQUENCE</scope>
    <source>
        <strain evidence="1">UBA12518</strain>
    </source>
</reference>
<evidence type="ECO:0000313" key="2">
    <source>
        <dbReference type="Proteomes" id="UP000600363"/>
    </source>
</evidence>
<dbReference type="InterPro" id="IPR010863">
    <property type="entry name" value="EarA-like"/>
</dbReference>
<comment type="caution">
    <text evidence="1">The sequence shown here is derived from an EMBL/GenBank/DDBJ whole genome shotgun (WGS) entry which is preliminary data.</text>
</comment>
<gene>
    <name evidence="1" type="ORF">HA299_03695</name>
</gene>
<dbReference type="Pfam" id="PF07381">
    <property type="entry name" value="EarA"/>
    <property type="match status" value="1"/>
</dbReference>
<dbReference type="InterPro" id="IPR036390">
    <property type="entry name" value="WH_DNA-bd_sf"/>
</dbReference>
<organism evidence="1 2">
    <name type="scientific">Methermicoccus shengliensis</name>
    <dbReference type="NCBI Taxonomy" id="660064"/>
    <lineage>
        <taxon>Archaea</taxon>
        <taxon>Methanobacteriati</taxon>
        <taxon>Methanobacteriota</taxon>
        <taxon>Stenosarchaea group</taxon>
        <taxon>Methanomicrobia</taxon>
        <taxon>Methanosarcinales</taxon>
        <taxon>Methermicoccaceae</taxon>
        <taxon>Methermicoccus</taxon>
    </lineage>
</organism>
<protein>
    <submittedName>
        <fullName evidence="1">Transcriptional regulator</fullName>
    </submittedName>
</protein>
<sequence length="105" mass="12214">MVPIEVLELISGSRVRKKTLLTLYHSFIPMYVSQIAKEVPTSPRNVSAALKELKGLNLVAQVPHRRNAKLKFWRITEEGRRVVEEMGLVKNIPVVRRYDYEIENR</sequence>
<dbReference type="InterPro" id="IPR011991">
    <property type="entry name" value="ArsR-like_HTH"/>
</dbReference>
<dbReference type="EMBL" id="DUIH01000012">
    <property type="protein sequence ID" value="HIH69710.1"/>
    <property type="molecule type" value="Genomic_DNA"/>
</dbReference>
<dbReference type="InterPro" id="IPR036388">
    <property type="entry name" value="WH-like_DNA-bd_sf"/>
</dbReference>
<dbReference type="AlphaFoldDB" id="A0A832VZX1"/>
<dbReference type="Gene3D" id="1.10.10.10">
    <property type="entry name" value="Winged helix-like DNA-binding domain superfamily/Winged helix DNA-binding domain"/>
    <property type="match status" value="1"/>
</dbReference>
<dbReference type="Proteomes" id="UP000600363">
    <property type="component" value="Unassembled WGS sequence"/>
</dbReference>